<accession>C4QWH8</accession>
<dbReference type="GO" id="GO:0003723">
    <property type="term" value="F:RNA binding"/>
    <property type="evidence" value="ECO:0007669"/>
    <property type="project" value="TreeGrafter"/>
</dbReference>
<dbReference type="Gene3D" id="1.10.10.2360">
    <property type="match status" value="1"/>
</dbReference>
<dbReference type="GO" id="GO:0031965">
    <property type="term" value="C:nuclear membrane"/>
    <property type="evidence" value="ECO:0007669"/>
    <property type="project" value="UniProtKB-SubCell"/>
</dbReference>
<evidence type="ECO:0000256" key="5">
    <source>
        <dbReference type="ARBA" id="ARBA00022448"/>
    </source>
</evidence>
<dbReference type="InterPro" id="IPR007230">
    <property type="entry name" value="Nup98_auto-Pept-S59_dom"/>
</dbReference>
<evidence type="ECO:0000256" key="3">
    <source>
        <dbReference type="ARBA" id="ARBA00004620"/>
    </source>
</evidence>
<dbReference type="OMA" id="GDILWPG"/>
<dbReference type="EMBL" id="FN392319">
    <property type="protein sequence ID" value="CAY67601.1"/>
    <property type="molecule type" value="Genomic_DNA"/>
</dbReference>
<evidence type="ECO:0000313" key="14">
    <source>
        <dbReference type="EMBL" id="CAY67601.1"/>
    </source>
</evidence>
<evidence type="ECO:0000256" key="2">
    <source>
        <dbReference type="ARBA" id="ARBA00004567"/>
    </source>
</evidence>
<dbReference type="GO" id="GO:0006606">
    <property type="term" value="P:protein import into nucleus"/>
    <property type="evidence" value="ECO:0007669"/>
    <property type="project" value="UniProtKB-ARBA"/>
</dbReference>
<keyword evidence="5" id="KW-0813">Transport</keyword>
<evidence type="ECO:0000256" key="1">
    <source>
        <dbReference type="ARBA" id="ARBA00004335"/>
    </source>
</evidence>
<feature type="region of interest" description="Disordered" evidence="12">
    <location>
        <begin position="599"/>
        <end position="692"/>
    </location>
</feature>
<dbReference type="FunFam" id="1.10.10.2360:FF:000001">
    <property type="entry name" value="Nuclear pore complex protein Nup98-Nup96"/>
    <property type="match status" value="1"/>
</dbReference>
<dbReference type="OrthoDB" id="3797628at2759"/>
<evidence type="ECO:0000256" key="7">
    <source>
        <dbReference type="ARBA" id="ARBA00022816"/>
    </source>
</evidence>
<feature type="region of interest" description="Disordered" evidence="12">
    <location>
        <begin position="1"/>
        <end position="36"/>
    </location>
</feature>
<name>C4QWH8_KOMPG</name>
<dbReference type="KEGG" id="ppa:PAS_chr1-1_0232"/>
<feature type="compositionally biased region" description="Low complexity" evidence="12">
    <location>
        <begin position="643"/>
        <end position="662"/>
    </location>
</feature>
<keyword evidence="10" id="KW-0906">Nuclear pore complex</keyword>
<keyword evidence="8" id="KW-0653">Protein transport</keyword>
<dbReference type="Proteomes" id="UP000000314">
    <property type="component" value="Chromosome 1"/>
</dbReference>
<dbReference type="GO" id="GO:0006406">
    <property type="term" value="P:mRNA export from nucleus"/>
    <property type="evidence" value="ECO:0007669"/>
    <property type="project" value="UniProtKB-ARBA"/>
</dbReference>
<feature type="domain" description="Peptidase S59" evidence="13">
    <location>
        <begin position="887"/>
        <end position="1029"/>
    </location>
</feature>
<keyword evidence="6" id="KW-0677">Repeat</keyword>
<proteinExistence type="inferred from homology"/>
<comment type="subcellular location">
    <subcellularLocation>
        <location evidence="1">Nucleus membrane</location>
        <topology evidence="1">Peripheral membrane protein</topology>
        <orientation evidence="1">Cytoplasmic side</orientation>
    </subcellularLocation>
    <subcellularLocation>
        <location evidence="3">Nucleus membrane</location>
        <topology evidence="3">Peripheral membrane protein</topology>
        <orientation evidence="3">Nucleoplasmic side</orientation>
    </subcellularLocation>
    <subcellularLocation>
        <location evidence="2">Nucleus</location>
        <location evidence="2">Nuclear pore complex</location>
    </subcellularLocation>
</comment>
<evidence type="ECO:0000256" key="8">
    <source>
        <dbReference type="ARBA" id="ARBA00022927"/>
    </source>
</evidence>
<evidence type="ECO:0000313" key="15">
    <source>
        <dbReference type="Proteomes" id="UP000000314"/>
    </source>
</evidence>
<evidence type="ECO:0000256" key="10">
    <source>
        <dbReference type="ARBA" id="ARBA00023132"/>
    </source>
</evidence>
<dbReference type="InParanoid" id="C4QWH8"/>
<dbReference type="GO" id="GO:0044613">
    <property type="term" value="C:nuclear pore central transport channel"/>
    <property type="evidence" value="ECO:0007669"/>
    <property type="project" value="UniProtKB-ARBA"/>
</dbReference>
<protein>
    <submittedName>
        <fullName evidence="14">Subunit of the nuclear pore complex (NPC) that is localized to both sides of the pore</fullName>
    </submittedName>
</protein>
<dbReference type="HOGENOM" id="CLU_011051_0_0_1"/>
<feature type="compositionally biased region" description="Low complexity" evidence="12">
    <location>
        <begin position="1"/>
        <end position="18"/>
    </location>
</feature>
<feature type="region of interest" description="Disordered" evidence="12">
    <location>
        <begin position="709"/>
        <end position="728"/>
    </location>
</feature>
<dbReference type="SUPFAM" id="SSF82215">
    <property type="entry name" value="C-terminal autoproteolytic domain of nucleoporin nup98"/>
    <property type="match status" value="1"/>
</dbReference>
<organism evidence="14 15">
    <name type="scientific">Komagataella phaffii (strain GS115 / ATCC 20864)</name>
    <name type="common">Yeast</name>
    <name type="synonym">Pichia pastoris</name>
    <dbReference type="NCBI Taxonomy" id="644223"/>
    <lineage>
        <taxon>Eukaryota</taxon>
        <taxon>Fungi</taxon>
        <taxon>Dikarya</taxon>
        <taxon>Ascomycota</taxon>
        <taxon>Saccharomycotina</taxon>
        <taxon>Pichiomycetes</taxon>
        <taxon>Pichiales</taxon>
        <taxon>Pichiaceae</taxon>
        <taxon>Komagataella</taxon>
    </lineage>
</organism>
<dbReference type="GO" id="GO:0000973">
    <property type="term" value="P:post-transcriptional tethering of RNA polymerase II gene DNA at nuclear periphery"/>
    <property type="evidence" value="ECO:0007669"/>
    <property type="project" value="TreeGrafter"/>
</dbReference>
<keyword evidence="9" id="KW-0811">Translocation</keyword>
<dbReference type="FunFam" id="3.30.1610.10:FF:000003">
    <property type="entry name" value="Nucleoporin SONB, putative"/>
    <property type="match status" value="1"/>
</dbReference>
<dbReference type="GO" id="GO:0044614">
    <property type="term" value="C:nuclear pore cytoplasmic filaments"/>
    <property type="evidence" value="ECO:0007669"/>
    <property type="project" value="TreeGrafter"/>
</dbReference>
<evidence type="ECO:0000256" key="4">
    <source>
        <dbReference type="ARBA" id="ARBA00008926"/>
    </source>
</evidence>
<evidence type="ECO:0000256" key="6">
    <source>
        <dbReference type="ARBA" id="ARBA00022737"/>
    </source>
</evidence>
<dbReference type="FunCoup" id="C4QWH8">
    <property type="interactions" value="235"/>
</dbReference>
<evidence type="ECO:0000259" key="13">
    <source>
        <dbReference type="PROSITE" id="PS51434"/>
    </source>
</evidence>
<feature type="compositionally biased region" description="Low complexity" evidence="12">
    <location>
        <begin position="679"/>
        <end position="692"/>
    </location>
</feature>
<dbReference type="eggNOG" id="KOG0845">
    <property type="taxonomic scope" value="Eukaryota"/>
</dbReference>
<keyword evidence="15" id="KW-1185">Reference proteome</keyword>
<evidence type="ECO:0000256" key="9">
    <source>
        <dbReference type="ARBA" id="ARBA00023010"/>
    </source>
</evidence>
<dbReference type="PANTHER" id="PTHR23198:SF6">
    <property type="entry name" value="NUCLEAR PORE COMPLEX PROTEIN NUP98-NUP96"/>
    <property type="match status" value="1"/>
</dbReference>
<keyword evidence="7" id="KW-0509">mRNA transport</keyword>
<dbReference type="InterPro" id="IPR025574">
    <property type="entry name" value="Nucleoporin_FG_rpt"/>
</dbReference>
<dbReference type="GeneID" id="8196734"/>
<dbReference type="GO" id="GO:0034398">
    <property type="term" value="P:telomere tethering at nuclear periphery"/>
    <property type="evidence" value="ECO:0007669"/>
    <property type="project" value="TreeGrafter"/>
</dbReference>
<comment type="similarity">
    <text evidence="4">Belongs to the nucleoporin GLFG family.</text>
</comment>
<gene>
    <name evidence="14" type="ordered locus">PAS_chr1-1_0232</name>
</gene>
<dbReference type="AlphaFoldDB" id="C4QWH8"/>
<feature type="compositionally biased region" description="Low complexity" evidence="12">
    <location>
        <begin position="752"/>
        <end position="768"/>
    </location>
</feature>
<feature type="region of interest" description="Disordered" evidence="12">
    <location>
        <begin position="751"/>
        <end position="775"/>
    </location>
</feature>
<dbReference type="Pfam" id="PF04096">
    <property type="entry name" value="Nucleoporin2"/>
    <property type="match status" value="1"/>
</dbReference>
<dbReference type="Gene3D" id="3.30.1610.10">
    <property type="entry name" value="Peptidase S59, nucleoporin"/>
    <property type="match status" value="1"/>
</dbReference>
<sequence length="1029" mass="104136">MFNRSSSAGFGSNISSTSGTLSQQQPPTVPFKPFIEKAPNTGTLEYQSISCMPEYRNWSFEEIRLNDYQLNRRFATQNMSSGFSFGANANTQSANTSPFGQNKTGFGTNTSPFGATNTSNTGGGMFGSNMNANSSFGAANNNPTGAFGATNTSPFGSAANNTNTGGGIFGASSNTPFASTNTNTNTNAFGASSGFGGFGANNTNSSSTGAFGATNNASNTGGLFGQNKPAGGGIFGAPASTNTGFGATNTSNAFGTNTGGGGIFGQNKPAGTTGGGLFGSNTTNTSNTGGLFGANSNTTSNTGGIFGQNKPSGGIFGAQPTNTNTGFGASQNTGAFGATNNTGSGGMFGQSTQNNFTSGSGGGIFGASNVSNTGNSAFGASNNTGAFGSTGSTGGIFGQNKPAGGTFGNTGNTMGLGMNNTASNTNAFGAPSSNTPSAFGSNTGNTGGLFGQNNQTTNTATGGLFGQNQNQSNTGFGFGNKPAGTSTTGGLFGGANNATNTNTGGGLFGGGNTNANTNTGGSLFGGSNTNNQPSTGGGLFGASNTSNTGGGLFGAKPATNLGSSTGGGLFGNTNSSNTQGATGGLFGAKPAASTGGGLFGGTNTANNQPTGGGLFGNKPATGTTGGLFGGNTNQQSTGGGLFGNNTTSSNTGTGGSLFSSNNQQSGGGLFGNKPEQQFNAGNTNANANLGTAQTSYGSSSLFTQVATPSLTSGNQQNQPPPLPLAQPVKREKKKLSLVNAYKLTPKALFNASSQSRVSSRSTESASGSVNGSDKGTALVRETDQEILSSSIFAPPNDIKRLVIQRATDSRDSSNTANAPRHVDFTTSENQSLALLPKEDNDEKVPLQANDDIKQSVAETASEKDVTFDSKKTNGTKEDYVETEDSISEEYWTKPSLKELNTYPAGKLRKLEHFTVGRLGYGSIEFLKPVDLTSISSLEKIYTLIVFGNKTCVVYPEESIKPKVGEGFNLPAVITLENCFPLARDTRKPITDPMHQLTKRHIKKLNNIPGTKFISYDATTGTWVFQVEHM</sequence>
<dbReference type="Pfam" id="PF13634">
    <property type="entry name" value="Nucleoporin_FG"/>
    <property type="match status" value="4"/>
</dbReference>
<dbReference type="RefSeq" id="XP_002489882.1">
    <property type="nucleotide sequence ID" value="XM_002489837.1"/>
</dbReference>
<feature type="region of interest" description="Disordered" evidence="12">
    <location>
        <begin position="806"/>
        <end position="828"/>
    </location>
</feature>
<reference evidence="14 15" key="1">
    <citation type="journal article" date="2009" name="Nat. Biotechnol.">
        <title>Genome sequence of the recombinant protein production host Pichia pastoris.</title>
        <authorList>
            <person name="De Schutter K."/>
            <person name="Lin Y.C."/>
            <person name="Tiels P."/>
            <person name="Van Hecke A."/>
            <person name="Glinka S."/>
            <person name="Weber-Lehmann J."/>
            <person name="Rouze P."/>
            <person name="Van de Peer Y."/>
            <person name="Callewaert N."/>
        </authorList>
    </citation>
    <scope>NUCLEOTIDE SEQUENCE [LARGE SCALE GENOMIC DNA]</scope>
    <source>
        <strain evidence="15">GS115 / ATCC 20864</strain>
    </source>
</reference>
<dbReference type="PROSITE" id="PS51434">
    <property type="entry name" value="NUP_C"/>
    <property type="match status" value="1"/>
</dbReference>
<evidence type="ECO:0000256" key="12">
    <source>
        <dbReference type="SAM" id="MobiDB-lite"/>
    </source>
</evidence>
<dbReference type="STRING" id="644223.C4QWH8"/>
<keyword evidence="11" id="KW-0539">Nucleus</keyword>
<dbReference type="PANTHER" id="PTHR23198">
    <property type="entry name" value="NUCLEOPORIN"/>
    <property type="match status" value="1"/>
</dbReference>
<dbReference type="InterPro" id="IPR036903">
    <property type="entry name" value="Nup98_auto-Pept-S59_dom_sf"/>
</dbReference>
<dbReference type="InterPro" id="IPR037665">
    <property type="entry name" value="Nucleoporin_S59-like"/>
</dbReference>
<dbReference type="GO" id="GO:0017056">
    <property type="term" value="F:structural constituent of nuclear pore"/>
    <property type="evidence" value="ECO:0007669"/>
    <property type="project" value="InterPro"/>
</dbReference>
<evidence type="ECO:0000256" key="11">
    <source>
        <dbReference type="ARBA" id="ARBA00023242"/>
    </source>
</evidence>
<dbReference type="GO" id="GO:0008139">
    <property type="term" value="F:nuclear localization sequence binding"/>
    <property type="evidence" value="ECO:0007669"/>
    <property type="project" value="TreeGrafter"/>
</dbReference>